<evidence type="ECO:0000313" key="7">
    <source>
        <dbReference type="EMBL" id="MBP3951244.1"/>
    </source>
</evidence>
<feature type="transmembrane region" description="Helical" evidence="6">
    <location>
        <begin position="153"/>
        <end position="172"/>
    </location>
</feature>
<gene>
    <name evidence="7" type="ORF">J7W16_08850</name>
</gene>
<protein>
    <submittedName>
        <fullName evidence="7">DUF92 domain-containing protein</fullName>
    </submittedName>
</protein>
<evidence type="ECO:0000256" key="5">
    <source>
        <dbReference type="ARBA" id="ARBA00023136"/>
    </source>
</evidence>
<sequence>MSMLIPGILLLAYYAYKTEKLTRSGAVTAMIVGVAIAYGLGLEGLFVLGLFFFSSSYLSSFKKESKEEEINEKGSRRDAMQVLANGGIAALCAMMYKLDPSSIWILGFLGSIAAATADTWASEIGPLSRRRPWHIRTWQHVEKGTSGAISIRGTLAAIVGSLVIALTSLLFFDFGSLVLAFVVLITIAGFLGNCFDTVLGAYGQVTYRCHICGMETERLSHCMQPTEQIKGWKWVNNDIVNITCTFVGALIAIMTSWSAF</sequence>
<organism evidence="7 8">
    <name type="scientific">Halalkalibacter suaedae</name>
    <dbReference type="NCBI Taxonomy" id="2822140"/>
    <lineage>
        <taxon>Bacteria</taxon>
        <taxon>Bacillati</taxon>
        <taxon>Bacillota</taxon>
        <taxon>Bacilli</taxon>
        <taxon>Bacillales</taxon>
        <taxon>Bacillaceae</taxon>
        <taxon>Halalkalibacter</taxon>
    </lineage>
</organism>
<dbReference type="PANTHER" id="PTHR13353">
    <property type="entry name" value="TRANSMEMBRANE PROTEIN 19"/>
    <property type="match status" value="1"/>
</dbReference>
<proteinExistence type="inferred from homology"/>
<comment type="subcellular location">
    <subcellularLocation>
        <location evidence="1">Membrane</location>
        <topology evidence="1">Multi-pass membrane protein</topology>
    </subcellularLocation>
</comment>
<evidence type="ECO:0000256" key="4">
    <source>
        <dbReference type="ARBA" id="ARBA00022989"/>
    </source>
</evidence>
<dbReference type="GO" id="GO:0016020">
    <property type="term" value="C:membrane"/>
    <property type="evidence" value="ECO:0007669"/>
    <property type="project" value="UniProtKB-SubCell"/>
</dbReference>
<feature type="transmembrane region" description="Helical" evidence="6">
    <location>
        <begin position="27"/>
        <end position="58"/>
    </location>
</feature>
<evidence type="ECO:0000256" key="1">
    <source>
        <dbReference type="ARBA" id="ARBA00004141"/>
    </source>
</evidence>
<dbReference type="PANTHER" id="PTHR13353:SF5">
    <property type="entry name" value="TRANSMEMBRANE PROTEIN 19"/>
    <property type="match status" value="1"/>
</dbReference>
<evidence type="ECO:0000256" key="2">
    <source>
        <dbReference type="ARBA" id="ARBA00009012"/>
    </source>
</evidence>
<feature type="transmembrane region" description="Helical" evidence="6">
    <location>
        <begin position="102"/>
        <end position="121"/>
    </location>
</feature>
<name>A0A940WR98_9BACI</name>
<feature type="transmembrane region" description="Helical" evidence="6">
    <location>
        <begin position="239"/>
        <end position="259"/>
    </location>
</feature>
<comment type="caution">
    <text evidence="7">The sequence shown here is derived from an EMBL/GenBank/DDBJ whole genome shotgun (WGS) entry which is preliminary data.</text>
</comment>
<accession>A0A940WR98</accession>
<dbReference type="InterPro" id="IPR002794">
    <property type="entry name" value="DUF92_TMEM19"/>
</dbReference>
<dbReference type="AlphaFoldDB" id="A0A940WR98"/>
<dbReference type="RefSeq" id="WP_210596936.1">
    <property type="nucleotide sequence ID" value="NZ_JAGKSQ010000003.1"/>
</dbReference>
<dbReference type="EMBL" id="JAGKSQ010000003">
    <property type="protein sequence ID" value="MBP3951244.1"/>
    <property type="molecule type" value="Genomic_DNA"/>
</dbReference>
<keyword evidence="8" id="KW-1185">Reference proteome</keyword>
<feature type="transmembrane region" description="Helical" evidence="6">
    <location>
        <begin position="178"/>
        <end position="199"/>
    </location>
</feature>
<evidence type="ECO:0000256" key="3">
    <source>
        <dbReference type="ARBA" id="ARBA00022692"/>
    </source>
</evidence>
<dbReference type="Proteomes" id="UP000678228">
    <property type="component" value="Unassembled WGS sequence"/>
</dbReference>
<evidence type="ECO:0000256" key="6">
    <source>
        <dbReference type="SAM" id="Phobius"/>
    </source>
</evidence>
<reference evidence="7" key="1">
    <citation type="submission" date="2021-03" db="EMBL/GenBank/DDBJ databases">
        <title>Bacillus suaedae sp. nov., isolated from Suaeda aralocaspica.</title>
        <authorList>
            <person name="Lei R.F.R."/>
        </authorList>
    </citation>
    <scope>NUCLEOTIDE SEQUENCE</scope>
    <source>
        <strain evidence="7">YZJH907-2</strain>
    </source>
</reference>
<keyword evidence="4 6" id="KW-1133">Transmembrane helix</keyword>
<keyword evidence="5 6" id="KW-0472">Membrane</keyword>
<keyword evidence="3 6" id="KW-0812">Transmembrane</keyword>
<comment type="similarity">
    <text evidence="2">Belongs to the TMEM19 family.</text>
</comment>
<dbReference type="Pfam" id="PF01940">
    <property type="entry name" value="DUF92"/>
    <property type="match status" value="1"/>
</dbReference>
<evidence type="ECO:0000313" key="8">
    <source>
        <dbReference type="Proteomes" id="UP000678228"/>
    </source>
</evidence>